<dbReference type="Proteomes" id="UP000295280">
    <property type="component" value="Unassembled WGS sequence"/>
</dbReference>
<protein>
    <submittedName>
        <fullName evidence="1">Uncharacterized protein</fullName>
    </submittedName>
</protein>
<organism evidence="1 2">
    <name type="scientific">Macrococcus carouselicus</name>
    <dbReference type="NCBI Taxonomy" id="69969"/>
    <lineage>
        <taxon>Bacteria</taxon>
        <taxon>Bacillati</taxon>
        <taxon>Bacillota</taxon>
        <taxon>Bacilli</taxon>
        <taxon>Bacillales</taxon>
        <taxon>Staphylococcaceae</taxon>
        <taxon>Macrococcus</taxon>
    </lineage>
</organism>
<evidence type="ECO:0000313" key="2">
    <source>
        <dbReference type="Proteomes" id="UP000295280"/>
    </source>
</evidence>
<comment type="caution">
    <text evidence="1">The sequence shown here is derived from an EMBL/GenBank/DDBJ whole genome shotgun (WGS) entry which is preliminary data.</text>
</comment>
<gene>
    <name evidence="1" type="ORF">ERX40_00610</name>
</gene>
<dbReference type="RefSeq" id="WP_133416562.1">
    <property type="nucleotide sequence ID" value="NZ_SCWD01000001.1"/>
</dbReference>
<name>A0A9Q8CMC1_9STAP</name>
<evidence type="ECO:0000313" key="1">
    <source>
        <dbReference type="EMBL" id="TDM03699.1"/>
    </source>
</evidence>
<dbReference type="AlphaFoldDB" id="A0A9Q8CMC1"/>
<keyword evidence="2" id="KW-1185">Reference proteome</keyword>
<reference evidence="1 2" key="1">
    <citation type="submission" date="2019-01" db="EMBL/GenBank/DDBJ databases">
        <title>Draft genome sequences of the type strains of six Macrococcus species.</title>
        <authorList>
            <person name="Mazhar S."/>
            <person name="Altermann E."/>
            <person name="Hill C."/>
            <person name="Mcauliffe O."/>
        </authorList>
    </citation>
    <scope>NUCLEOTIDE SEQUENCE [LARGE SCALE GENOMIC DNA]</scope>
    <source>
        <strain evidence="1 2">ATCC 51828</strain>
    </source>
</reference>
<dbReference type="EMBL" id="SCWD01000001">
    <property type="protein sequence ID" value="TDM03699.1"/>
    <property type="molecule type" value="Genomic_DNA"/>
</dbReference>
<accession>A0A9Q8CMC1</accession>
<sequence>MKKHYERIGDKMVIVIKDEMFKNISRVGRYLVTMLVGHTEYLMKLNVKEVDDKKVISVCCPLCDELATQLYMKPFDSTPDSKNVPLCKTCYKEKVLPAK</sequence>
<proteinExistence type="predicted"/>